<comment type="caution">
    <text evidence="2">The sequence shown here is derived from an EMBL/GenBank/DDBJ whole genome shotgun (WGS) entry which is preliminary data.</text>
</comment>
<protein>
    <submittedName>
        <fullName evidence="2">Glucokinase</fullName>
    </submittedName>
</protein>
<dbReference type="SUPFAM" id="SSF53067">
    <property type="entry name" value="Actin-like ATPase domain"/>
    <property type="match status" value="1"/>
</dbReference>
<dbReference type="Gene3D" id="3.30.420.40">
    <property type="match status" value="2"/>
</dbReference>
<evidence type="ECO:0000256" key="1">
    <source>
        <dbReference type="ARBA" id="ARBA00006479"/>
    </source>
</evidence>
<dbReference type="PANTHER" id="PTHR18964">
    <property type="entry name" value="ROK (REPRESSOR, ORF, KINASE) FAMILY"/>
    <property type="match status" value="1"/>
</dbReference>
<organism evidence="2 3">
    <name type="scientific">Klugiella xanthotipulae</name>
    <dbReference type="NCBI Taxonomy" id="244735"/>
    <lineage>
        <taxon>Bacteria</taxon>
        <taxon>Bacillati</taxon>
        <taxon>Actinomycetota</taxon>
        <taxon>Actinomycetes</taxon>
        <taxon>Micrococcales</taxon>
        <taxon>Microbacteriaceae</taxon>
        <taxon>Klugiella</taxon>
    </lineage>
</organism>
<dbReference type="RefSeq" id="WP_141915284.1">
    <property type="nucleotide sequence ID" value="NZ_BAAAYS010000013.1"/>
</dbReference>
<proteinExistence type="inferred from homology"/>
<dbReference type="PANTHER" id="PTHR18964:SF169">
    <property type="entry name" value="N-ACETYLMANNOSAMINE KINASE"/>
    <property type="match status" value="1"/>
</dbReference>
<reference evidence="2 3" key="1">
    <citation type="submission" date="2019-06" db="EMBL/GenBank/DDBJ databases">
        <title>Sequencing the genomes of 1000 actinobacteria strains.</title>
        <authorList>
            <person name="Klenk H.-P."/>
        </authorList>
    </citation>
    <scope>NUCLEOTIDE SEQUENCE [LARGE SCALE GENOMIC DNA]</scope>
    <source>
        <strain evidence="2 3">DSM 18031</strain>
    </source>
</reference>
<dbReference type="InterPro" id="IPR000600">
    <property type="entry name" value="ROK"/>
</dbReference>
<sequence>MTQPWTLAVDLGGTKVDAALVRNGAVNSRSRSRQPTGASATSDQLAASVVAAVTAALAELPVGDTLDSVGVATAGPITIATGSTSPVNLPAWRDFGVRSLVARAVHEVHPGVPVHFGLDGTAITVAEHRYGAGAGIPNLMCIVVSTGIGGGILVDGQLLHGSTGNAGHLGQTYVSGFELPGRPSTAVTFGPRAVTVEEVAAGPGSLAWARQQGWMGDDGLALAADYAAGNAVAIAAVRRSAAAVGQAIAGAAALLNLDAVLVGGGFSRVTPQYTRLVQETVDAHPLPFVRATRVLPSVLGDDGPLLGAAALRHYSGAAAHQL</sequence>
<comment type="similarity">
    <text evidence="1">Belongs to the ROK (NagC/XylR) family.</text>
</comment>
<accession>A0A543I4I2</accession>
<dbReference type="InterPro" id="IPR043129">
    <property type="entry name" value="ATPase_NBD"/>
</dbReference>
<keyword evidence="3" id="KW-1185">Reference proteome</keyword>
<keyword evidence="2" id="KW-0418">Kinase</keyword>
<evidence type="ECO:0000313" key="2">
    <source>
        <dbReference type="EMBL" id="TQM65506.1"/>
    </source>
</evidence>
<keyword evidence="2" id="KW-0808">Transferase</keyword>
<dbReference type="GO" id="GO:0016301">
    <property type="term" value="F:kinase activity"/>
    <property type="evidence" value="ECO:0007669"/>
    <property type="project" value="UniProtKB-KW"/>
</dbReference>
<gene>
    <name evidence="2" type="ORF">FB466_0310</name>
</gene>
<name>A0A543I4I2_9MICO</name>
<dbReference type="EMBL" id="VFPN01000001">
    <property type="protein sequence ID" value="TQM65506.1"/>
    <property type="molecule type" value="Genomic_DNA"/>
</dbReference>
<dbReference type="OrthoDB" id="8772678at2"/>
<evidence type="ECO:0000313" key="3">
    <source>
        <dbReference type="Proteomes" id="UP000318331"/>
    </source>
</evidence>
<dbReference type="Proteomes" id="UP000318331">
    <property type="component" value="Unassembled WGS sequence"/>
</dbReference>
<dbReference type="CDD" id="cd23763">
    <property type="entry name" value="ASKHA_ATPase_ROK"/>
    <property type="match status" value="1"/>
</dbReference>
<dbReference type="AlphaFoldDB" id="A0A543I4I2"/>
<dbReference type="Pfam" id="PF00480">
    <property type="entry name" value="ROK"/>
    <property type="match status" value="1"/>
</dbReference>